<accession>A0A5D8QCP2</accession>
<dbReference type="NCBIfam" id="NF001756">
    <property type="entry name" value="PRK00484.1"/>
    <property type="match status" value="1"/>
</dbReference>
<evidence type="ECO:0000256" key="7">
    <source>
        <dbReference type="ARBA" id="ARBA00022741"/>
    </source>
</evidence>
<dbReference type="CDD" id="cd04322">
    <property type="entry name" value="LysRS_N"/>
    <property type="match status" value="1"/>
</dbReference>
<dbReference type="InterPro" id="IPR034762">
    <property type="entry name" value="Lys-tRNA-ligase_II_bac/euk"/>
</dbReference>
<dbReference type="PRINTS" id="PR00982">
    <property type="entry name" value="TRNASYNTHLYS"/>
</dbReference>
<keyword evidence="4 13" id="KW-0963">Cytoplasm</keyword>
<evidence type="ECO:0000313" key="16">
    <source>
        <dbReference type="EMBL" id="TZE81566.1"/>
    </source>
</evidence>
<evidence type="ECO:0000256" key="5">
    <source>
        <dbReference type="ARBA" id="ARBA00022598"/>
    </source>
</evidence>
<organism evidence="16 17">
    <name type="scientific">Calorimonas adulescens</name>
    <dbReference type="NCBI Taxonomy" id="2606906"/>
    <lineage>
        <taxon>Bacteria</taxon>
        <taxon>Bacillati</taxon>
        <taxon>Bacillota</taxon>
        <taxon>Clostridia</taxon>
        <taxon>Thermoanaerobacterales</taxon>
        <taxon>Thermoanaerobacteraceae</taxon>
        <taxon>Calorimonas</taxon>
    </lineage>
</organism>
<dbReference type="GO" id="GO:0006430">
    <property type="term" value="P:lysyl-tRNA aminoacylation"/>
    <property type="evidence" value="ECO:0007669"/>
    <property type="project" value="UniProtKB-UniRule"/>
</dbReference>
<evidence type="ECO:0000256" key="8">
    <source>
        <dbReference type="ARBA" id="ARBA00022840"/>
    </source>
</evidence>
<dbReference type="PANTHER" id="PTHR42918:SF15">
    <property type="entry name" value="LYSINE--TRNA LIGASE, CHLOROPLASTIC_MITOCHONDRIAL"/>
    <property type="match status" value="1"/>
</dbReference>
<keyword evidence="10 13" id="KW-0648">Protein biosynthesis</keyword>
<evidence type="ECO:0000256" key="11">
    <source>
        <dbReference type="ARBA" id="ARBA00023146"/>
    </source>
</evidence>
<dbReference type="GO" id="GO:0000287">
    <property type="term" value="F:magnesium ion binding"/>
    <property type="evidence" value="ECO:0007669"/>
    <property type="project" value="UniProtKB-UniRule"/>
</dbReference>
<evidence type="ECO:0000259" key="15">
    <source>
        <dbReference type="PROSITE" id="PS50862"/>
    </source>
</evidence>
<dbReference type="GO" id="GO:0140096">
    <property type="term" value="F:catalytic activity, acting on a protein"/>
    <property type="evidence" value="ECO:0007669"/>
    <property type="project" value="UniProtKB-ARBA"/>
</dbReference>
<comment type="subcellular location">
    <subcellularLocation>
        <location evidence="1 13">Cytoplasm</location>
    </subcellularLocation>
</comment>
<dbReference type="GO" id="GO:0016740">
    <property type="term" value="F:transferase activity"/>
    <property type="evidence" value="ECO:0007669"/>
    <property type="project" value="UniProtKB-ARBA"/>
</dbReference>
<dbReference type="InterPro" id="IPR006195">
    <property type="entry name" value="aa-tRNA-synth_II"/>
</dbReference>
<dbReference type="EMBL" id="VTPS01000012">
    <property type="protein sequence ID" value="TZE81566.1"/>
    <property type="molecule type" value="Genomic_DNA"/>
</dbReference>
<keyword evidence="9 13" id="KW-0460">Magnesium</keyword>
<keyword evidence="8 13" id="KW-0067">ATP-binding</keyword>
<reference evidence="16 17" key="1">
    <citation type="submission" date="2019-08" db="EMBL/GenBank/DDBJ databases">
        <title>Calorimonas adulescens gen. nov., sp. nov., an anaerobic thermophilic bacterium from Sakhalin hot spring.</title>
        <authorList>
            <person name="Khomyakova M.A."/>
            <person name="Merkel A.Y."/>
            <person name="Novikov A."/>
            <person name="Bonch-Osmolovskaya E.A."/>
            <person name="Slobodkin A.I."/>
        </authorList>
    </citation>
    <scope>NUCLEOTIDE SEQUENCE [LARGE SCALE GENOMIC DNA]</scope>
    <source>
        <strain evidence="16 17">A05MB</strain>
    </source>
</reference>
<evidence type="ECO:0000256" key="10">
    <source>
        <dbReference type="ARBA" id="ARBA00022917"/>
    </source>
</evidence>
<comment type="cofactor">
    <cofactor evidence="13 14">
        <name>Mg(2+)</name>
        <dbReference type="ChEBI" id="CHEBI:18420"/>
    </cofactor>
    <text evidence="13 14">Binds 3 Mg(2+) ions per subunit.</text>
</comment>
<dbReference type="SUPFAM" id="SSF55681">
    <property type="entry name" value="Class II aaRS and biotin synthetases"/>
    <property type="match status" value="1"/>
</dbReference>
<evidence type="ECO:0000256" key="13">
    <source>
        <dbReference type="HAMAP-Rule" id="MF_00252"/>
    </source>
</evidence>
<dbReference type="InterPro" id="IPR002313">
    <property type="entry name" value="Lys-tRNA-ligase_II"/>
</dbReference>
<dbReference type="InterPro" id="IPR012340">
    <property type="entry name" value="NA-bd_OB-fold"/>
</dbReference>
<evidence type="ECO:0000256" key="12">
    <source>
        <dbReference type="ARBA" id="ARBA00048573"/>
    </source>
</evidence>
<keyword evidence="7 13" id="KW-0547">Nucleotide-binding</keyword>
<dbReference type="GO" id="GO:0005829">
    <property type="term" value="C:cytosol"/>
    <property type="evidence" value="ECO:0007669"/>
    <property type="project" value="TreeGrafter"/>
</dbReference>
<sequence>METSLPADFNELMKVRLEKLEKLKEEGRNPFEITRFERTHFTSDIKEKFEEHEGRSVTIAGRLMAKRGHGKATFADLNDRFGKIQIYVKQDEVGEENYELFKTIDIGDILGVTGEVFKTHMGEVSIKVTEFKLLAKSIRPLPEKWHGLKDVEIRYRERYTDLIMNPEVKRTFEIRSSIIKYMRRYLDDKGFIEVETPILETIPGGANARPFITHHNALDIDMYLRIATELRLKRLIVGGFEKVYEIGKQFRNEGIDIRHNPEFTTIELYQAYANYEDMMDLTENMIKNIAQNVLGTLNITYQGKEIDLSRPWERLTMIDAVKRYAGVDFNEIDTDEDAQKVAKEHNLELEPGKTTRGHIINAFFEEYAEHELINPTFIINYPVEVSPLAKRIPEDPRLTYRFELFINAMEMANAFSELNDPLDQRERFIEQVKAREAGDEEANMMDEDFLKALEYGMPPTGGLGIGIDRLVMILTDSYSIRDVILFPTMKLKE</sequence>
<comment type="catalytic activity">
    <reaction evidence="12 13 14">
        <text>tRNA(Lys) + L-lysine + ATP = L-lysyl-tRNA(Lys) + AMP + diphosphate</text>
        <dbReference type="Rhea" id="RHEA:20792"/>
        <dbReference type="Rhea" id="RHEA-COMP:9696"/>
        <dbReference type="Rhea" id="RHEA-COMP:9697"/>
        <dbReference type="ChEBI" id="CHEBI:30616"/>
        <dbReference type="ChEBI" id="CHEBI:32551"/>
        <dbReference type="ChEBI" id="CHEBI:33019"/>
        <dbReference type="ChEBI" id="CHEBI:78442"/>
        <dbReference type="ChEBI" id="CHEBI:78529"/>
        <dbReference type="ChEBI" id="CHEBI:456215"/>
        <dbReference type="EC" id="6.1.1.6"/>
    </reaction>
</comment>
<evidence type="ECO:0000256" key="1">
    <source>
        <dbReference type="ARBA" id="ARBA00004496"/>
    </source>
</evidence>
<name>A0A5D8QCP2_9THEO</name>
<dbReference type="HAMAP" id="MF_00252">
    <property type="entry name" value="Lys_tRNA_synth_class2"/>
    <property type="match status" value="1"/>
</dbReference>
<dbReference type="Proteomes" id="UP000322976">
    <property type="component" value="Unassembled WGS sequence"/>
</dbReference>
<keyword evidence="5 13" id="KW-0436">Ligase</keyword>
<dbReference type="InterPro" id="IPR045864">
    <property type="entry name" value="aa-tRNA-synth_II/BPL/LPL"/>
</dbReference>
<dbReference type="EC" id="6.1.1.6" evidence="13"/>
<evidence type="ECO:0000313" key="17">
    <source>
        <dbReference type="Proteomes" id="UP000322976"/>
    </source>
</evidence>
<keyword evidence="11 13" id="KW-0030">Aminoacyl-tRNA synthetase</keyword>
<dbReference type="NCBIfam" id="TIGR00499">
    <property type="entry name" value="lysS_bact"/>
    <property type="match status" value="1"/>
</dbReference>
<evidence type="ECO:0000256" key="3">
    <source>
        <dbReference type="ARBA" id="ARBA00011738"/>
    </source>
</evidence>
<dbReference type="FunFam" id="3.30.930.10:FF:000001">
    <property type="entry name" value="Lysine--tRNA ligase"/>
    <property type="match status" value="1"/>
</dbReference>
<comment type="subunit">
    <text evidence="3 13">Homodimer.</text>
</comment>
<feature type="binding site" evidence="13">
    <location>
        <position position="403"/>
    </location>
    <ligand>
        <name>Mg(2+)</name>
        <dbReference type="ChEBI" id="CHEBI:18420"/>
        <label>1</label>
    </ligand>
</feature>
<dbReference type="AlphaFoldDB" id="A0A5D8QCP2"/>
<feature type="domain" description="Aminoacyl-transfer RNA synthetases class-II family profile" evidence="15">
    <location>
        <begin position="172"/>
        <end position="487"/>
    </location>
</feature>
<dbReference type="PIRSF" id="PIRSF039101">
    <property type="entry name" value="LysRS2"/>
    <property type="match status" value="1"/>
</dbReference>
<evidence type="ECO:0000256" key="4">
    <source>
        <dbReference type="ARBA" id="ARBA00022490"/>
    </source>
</evidence>
<evidence type="ECO:0000256" key="14">
    <source>
        <dbReference type="RuleBase" id="RU000336"/>
    </source>
</evidence>
<comment type="similarity">
    <text evidence="2 13">Belongs to the class-II aminoacyl-tRNA synthetase family.</text>
</comment>
<dbReference type="Pfam" id="PF01336">
    <property type="entry name" value="tRNA_anti-codon"/>
    <property type="match status" value="1"/>
</dbReference>
<keyword evidence="6 13" id="KW-0479">Metal-binding</keyword>
<evidence type="ECO:0000256" key="9">
    <source>
        <dbReference type="ARBA" id="ARBA00022842"/>
    </source>
</evidence>
<keyword evidence="17" id="KW-1185">Reference proteome</keyword>
<dbReference type="FunFam" id="2.40.50.140:FF:000024">
    <property type="entry name" value="Lysine--tRNA ligase"/>
    <property type="match status" value="1"/>
</dbReference>
<dbReference type="PANTHER" id="PTHR42918">
    <property type="entry name" value="LYSYL-TRNA SYNTHETASE"/>
    <property type="match status" value="1"/>
</dbReference>
<protein>
    <recommendedName>
        <fullName evidence="13">Lysine--tRNA ligase</fullName>
        <ecNumber evidence="13">6.1.1.6</ecNumber>
    </recommendedName>
    <alternativeName>
        <fullName evidence="13">Lysyl-tRNA synthetase</fullName>
        <shortName evidence="13">LysRS</shortName>
    </alternativeName>
</protein>
<dbReference type="RefSeq" id="WP_149545544.1">
    <property type="nucleotide sequence ID" value="NZ_VTPS01000012.1"/>
</dbReference>
<dbReference type="GO" id="GO:0000049">
    <property type="term" value="F:tRNA binding"/>
    <property type="evidence" value="ECO:0007669"/>
    <property type="project" value="TreeGrafter"/>
</dbReference>
<dbReference type="Pfam" id="PF00152">
    <property type="entry name" value="tRNA-synt_2"/>
    <property type="match status" value="1"/>
</dbReference>
<feature type="binding site" evidence="13">
    <location>
        <position position="410"/>
    </location>
    <ligand>
        <name>Mg(2+)</name>
        <dbReference type="ChEBI" id="CHEBI:18420"/>
        <label>2</label>
    </ligand>
</feature>
<dbReference type="InterPro" id="IPR018149">
    <property type="entry name" value="Lys-tRNA-synth_II_C"/>
</dbReference>
<dbReference type="InterPro" id="IPR044136">
    <property type="entry name" value="Lys-tRNA-ligase_II_N"/>
</dbReference>
<dbReference type="InterPro" id="IPR004365">
    <property type="entry name" value="NA-bd_OB_tRNA"/>
</dbReference>
<evidence type="ECO:0000256" key="2">
    <source>
        <dbReference type="ARBA" id="ARBA00008226"/>
    </source>
</evidence>
<dbReference type="InterPro" id="IPR004364">
    <property type="entry name" value="Aa-tRNA-synt_II"/>
</dbReference>
<gene>
    <name evidence="13 16" type="primary">lysS</name>
    <name evidence="16" type="ORF">FWJ32_08585</name>
</gene>
<dbReference type="Gene3D" id="2.40.50.140">
    <property type="entry name" value="Nucleic acid-binding proteins"/>
    <property type="match status" value="1"/>
</dbReference>
<dbReference type="PROSITE" id="PS50862">
    <property type="entry name" value="AA_TRNA_LIGASE_II"/>
    <property type="match status" value="1"/>
</dbReference>
<dbReference type="Gene3D" id="3.30.930.10">
    <property type="entry name" value="Bira Bifunctional Protein, Domain 2"/>
    <property type="match status" value="1"/>
</dbReference>
<dbReference type="GO" id="GO:0004824">
    <property type="term" value="F:lysine-tRNA ligase activity"/>
    <property type="evidence" value="ECO:0007669"/>
    <property type="project" value="UniProtKB-UniRule"/>
</dbReference>
<evidence type="ECO:0000256" key="6">
    <source>
        <dbReference type="ARBA" id="ARBA00022723"/>
    </source>
</evidence>
<dbReference type="GO" id="GO:0005524">
    <property type="term" value="F:ATP binding"/>
    <property type="evidence" value="ECO:0007669"/>
    <property type="project" value="UniProtKB-UniRule"/>
</dbReference>
<comment type="caution">
    <text evidence="16">The sequence shown here is derived from an EMBL/GenBank/DDBJ whole genome shotgun (WGS) entry which is preliminary data.</text>
</comment>
<dbReference type="SUPFAM" id="SSF50249">
    <property type="entry name" value="Nucleic acid-binding proteins"/>
    <property type="match status" value="1"/>
</dbReference>
<dbReference type="CDD" id="cd00775">
    <property type="entry name" value="LysRS_core"/>
    <property type="match status" value="1"/>
</dbReference>
<proteinExistence type="inferred from homology"/>
<feature type="binding site" evidence="13">
    <location>
        <position position="410"/>
    </location>
    <ligand>
        <name>Mg(2+)</name>
        <dbReference type="ChEBI" id="CHEBI:18420"/>
        <label>1</label>
    </ligand>
</feature>